<organism evidence="3 4">
    <name type="scientific">Hyaloscypha hepaticicola</name>
    <dbReference type="NCBI Taxonomy" id="2082293"/>
    <lineage>
        <taxon>Eukaryota</taxon>
        <taxon>Fungi</taxon>
        <taxon>Dikarya</taxon>
        <taxon>Ascomycota</taxon>
        <taxon>Pezizomycotina</taxon>
        <taxon>Leotiomycetes</taxon>
        <taxon>Helotiales</taxon>
        <taxon>Hyaloscyphaceae</taxon>
        <taxon>Hyaloscypha</taxon>
    </lineage>
</organism>
<feature type="region of interest" description="Disordered" evidence="1">
    <location>
        <begin position="1844"/>
        <end position="1900"/>
    </location>
</feature>
<keyword evidence="2" id="KW-0812">Transmembrane</keyword>
<dbReference type="Proteomes" id="UP000235672">
    <property type="component" value="Unassembled WGS sequence"/>
</dbReference>
<protein>
    <submittedName>
        <fullName evidence="3">Uncharacterized protein</fullName>
    </submittedName>
</protein>
<name>A0A2J6QDH2_9HELO</name>
<dbReference type="OrthoDB" id="3546713at2759"/>
<keyword evidence="2" id="KW-1133">Transmembrane helix</keyword>
<feature type="compositionally biased region" description="Basic and acidic residues" evidence="1">
    <location>
        <begin position="378"/>
        <end position="391"/>
    </location>
</feature>
<feature type="transmembrane region" description="Helical" evidence="2">
    <location>
        <begin position="1722"/>
        <end position="1747"/>
    </location>
</feature>
<keyword evidence="2" id="KW-0472">Membrane</keyword>
<gene>
    <name evidence="3" type="ORF">NA56DRAFT_34048</name>
</gene>
<feature type="region of interest" description="Disordered" evidence="1">
    <location>
        <begin position="759"/>
        <end position="813"/>
    </location>
</feature>
<keyword evidence="4" id="KW-1185">Reference proteome</keyword>
<evidence type="ECO:0000256" key="1">
    <source>
        <dbReference type="SAM" id="MobiDB-lite"/>
    </source>
</evidence>
<feature type="compositionally biased region" description="Acidic residues" evidence="1">
    <location>
        <begin position="1858"/>
        <end position="1873"/>
    </location>
</feature>
<evidence type="ECO:0000313" key="3">
    <source>
        <dbReference type="EMBL" id="PMD24311.1"/>
    </source>
</evidence>
<feature type="compositionally biased region" description="Polar residues" evidence="1">
    <location>
        <begin position="18"/>
        <end position="27"/>
    </location>
</feature>
<feature type="compositionally biased region" description="Polar residues" evidence="1">
    <location>
        <begin position="351"/>
        <end position="366"/>
    </location>
</feature>
<feature type="compositionally biased region" description="Basic and acidic residues" evidence="1">
    <location>
        <begin position="795"/>
        <end position="813"/>
    </location>
</feature>
<feature type="transmembrane region" description="Helical" evidence="2">
    <location>
        <begin position="1683"/>
        <end position="1702"/>
    </location>
</feature>
<evidence type="ECO:0000313" key="4">
    <source>
        <dbReference type="Proteomes" id="UP000235672"/>
    </source>
</evidence>
<feature type="region of interest" description="Disordered" evidence="1">
    <location>
        <begin position="1"/>
        <end position="51"/>
    </location>
</feature>
<feature type="compositionally biased region" description="Basic and acidic residues" evidence="1">
    <location>
        <begin position="510"/>
        <end position="525"/>
    </location>
</feature>
<feature type="compositionally biased region" description="Basic and acidic residues" evidence="1">
    <location>
        <begin position="759"/>
        <end position="785"/>
    </location>
</feature>
<evidence type="ECO:0000256" key="2">
    <source>
        <dbReference type="SAM" id="Phobius"/>
    </source>
</evidence>
<reference evidence="3 4" key="1">
    <citation type="submission" date="2016-05" db="EMBL/GenBank/DDBJ databases">
        <title>A degradative enzymes factory behind the ericoid mycorrhizal symbiosis.</title>
        <authorList>
            <consortium name="DOE Joint Genome Institute"/>
            <person name="Martino E."/>
            <person name="Morin E."/>
            <person name="Grelet G."/>
            <person name="Kuo A."/>
            <person name="Kohler A."/>
            <person name="Daghino S."/>
            <person name="Barry K."/>
            <person name="Choi C."/>
            <person name="Cichocki N."/>
            <person name="Clum A."/>
            <person name="Copeland A."/>
            <person name="Hainaut M."/>
            <person name="Haridas S."/>
            <person name="Labutti K."/>
            <person name="Lindquist E."/>
            <person name="Lipzen A."/>
            <person name="Khouja H.-R."/>
            <person name="Murat C."/>
            <person name="Ohm R."/>
            <person name="Olson A."/>
            <person name="Spatafora J."/>
            <person name="Veneault-Fourrey C."/>
            <person name="Henrissat B."/>
            <person name="Grigoriev I."/>
            <person name="Martin F."/>
            <person name="Perotto S."/>
        </authorList>
    </citation>
    <scope>NUCLEOTIDE SEQUENCE [LARGE SCALE GENOMIC DNA]</scope>
    <source>
        <strain evidence="3 4">UAMH 7357</strain>
    </source>
</reference>
<feature type="compositionally biased region" description="Basic and acidic residues" evidence="1">
    <location>
        <begin position="1874"/>
        <end position="1888"/>
    </location>
</feature>
<dbReference type="CDD" id="cd06225">
    <property type="entry name" value="HAMP"/>
    <property type="match status" value="1"/>
</dbReference>
<feature type="compositionally biased region" description="Basic and acidic residues" evidence="1">
    <location>
        <begin position="1844"/>
        <end position="1857"/>
    </location>
</feature>
<sequence length="1900" mass="216629">MANSQQQDLVARVLSPNLAAQHSSVPPQASPPPTQGSNVPPSPNTSLNTPEDAEHFRWLSRSSRGPSYTSYFQYSHLPYCSFEWGDKGYAGCSNHGGELLYLSAPSKKTGLLMVRGHFATSLYASLSRSQINFGGPSTFGLEVSRCMFAYDPNGEVVTQDDILKDTELSKNKAAKNGSTFTLGRMIERGCFNYRWPVTEYYLDLHENYFDIGMPKRENPDPGQDAQNSNSGLRDRSNDGGGTGANQNEGSATQQQEQNMISPEGTDAGVGMAQQGQTALSEPGGPGTNIEIGTTEQIQRAPAGEVSSRAHRESDLTQNSQITSSGQTSRRPDETEAPQQPQGTPTPPGQIRTGTNVGSATQQQTLNKPPGENPTKEQVGAKDKLEQEEKPQPKHVGTCQMFSCAMGDMFYQVLRIEELREDGAYKMCFPDDSQIVLTMGGPVWFQSFNDGDHGLILGAGVNFRSTAVRQTLEKSQGVSSETKEQVIDTNEGEETWRMIYWAENKDEEDEKEKKKSSTDKEKDKENAISTGRGLEAQLYQFNAELGNYTLLKMVKSKTEADSGPKDDKNEETKLTAYNAVAELKKESYQRGLCGEPKSARSATFVVAIRLFEGPKRVCPDQPKLHEDWRELPSSFSEILYEHIAVDPSHQNATGAMWEGIFLDRRTYGLGSEPVIDLTEFNMIGRTCEKILQVDLIPTTFQDDDEDEDDDPKRKEYSALVSNLFVKSNVDLKALFWKLRFLTKVHRLLYYIHSTKPKVDTDTKEIEKTKKDKSTQTEEKGKAREIENEPTAPADEGQSKEADQPGKKKSREEYQMGRIQKAIEDVIRYLAKAMLEQFSNTPKTPMMPDRHIPGESNNYYVMMTFWYVWQYFKQHFGEDYKFDWQDDRAKRRNISYPPFLLESHRLPSKNWTFAAQDRDKVKLLQWYHYGSLLKLCKAKVLHNSWLRLEPGLDDDRIIRLANAAKMVSSGKLSSRVPYVAEDEIFDRLSFLSDELCLEDLEPNEVSTVTSLSMKRVKQRDFTRTLNPGWVPPDVEESTSGPWEIHALCHHSRLVVLTKEEKEKQDWRTREHTHTEATDFRERISNFLNAEGTLIPCWERAHAKYRRGWLRSEATSVMGTTLLIILHDMMELADREKSPIITSDDNILELPMADLTGIITPALKQSLAKLARTSQAQREDQKKLLLEVLHMGGIMKDQLDAFDRFTNESGLQPPIAWKSFRPPLTYHPPSFFDSLEDRPELYKHAVLGDICVPLSLPGGIGGVIDLPDELFRNRKDFGKKDLYEIVNEDSTKELISIFDIKASKKAQDEQGFSWTIKEYRYNDWKECKEEELRGKKIRDSKERLVWALYDNLVDQEVQHRLLTVKPLRVPNKPVNIPKPILNLLVYVLHPESAQCLGDHIRDILNFSRFSCQTGETWVATITLRSWRMQCDEDIVRDDTRRDPMCQNSFDDFYLPTNLKQVWEKVGEKVPNVNKKTIFRPEVSSIILSTNSFGDFSKCTVVSEFMDREKMLEVTQEARKVWQKFIHQPQTARCLVFFLVLGKMCEVITVCYEEAIDTLSSILKLDSTFTNNADDYPPEYELGVWSLDALYKLQNSLNASVVSLVKARDELSAQILSGPGKRNERLEKMCREYTGKFEDDLMQLTAVNVQLDRRIELNTRNKDATSAILAMRDSRTAISQNGTVQRLTYLTIGYLPIALMAAIFAIPDKANVLYWPSMIDHGRSWFVGAIFIISCFTYTLAVYIGNVLAFLKIPARKKSNKKGNKEKIGPREPPNLWRGFGFVLNWMKRNWLEGSSRESDKEWEAREAREAKLKPKDPLEFLLKVIERSFDWIKGYWFKGNFYEVDQEREARPPESRKATETEPESTDSAVEVEQETQELKSRQNNELKTAEQGESSGVRWMYR</sequence>
<feature type="region of interest" description="Disordered" evidence="1">
    <location>
        <begin position="213"/>
        <end position="394"/>
    </location>
</feature>
<feature type="region of interest" description="Disordered" evidence="1">
    <location>
        <begin position="506"/>
        <end position="528"/>
    </location>
</feature>
<accession>A0A2J6QDH2</accession>
<feature type="compositionally biased region" description="Polar residues" evidence="1">
    <location>
        <begin position="244"/>
        <end position="260"/>
    </location>
</feature>
<dbReference type="EMBL" id="KZ613473">
    <property type="protein sequence ID" value="PMD24311.1"/>
    <property type="molecule type" value="Genomic_DNA"/>
</dbReference>
<feature type="compositionally biased region" description="Polar residues" evidence="1">
    <location>
        <begin position="315"/>
        <end position="328"/>
    </location>
</feature>
<proteinExistence type="predicted"/>
<feature type="compositionally biased region" description="Polar residues" evidence="1">
    <location>
        <begin position="35"/>
        <end position="49"/>
    </location>
</feature>